<feature type="region of interest" description="Disordered" evidence="1">
    <location>
        <begin position="1"/>
        <end position="58"/>
    </location>
</feature>
<gene>
    <name evidence="2" type="ORF">UY3_03949</name>
</gene>
<dbReference type="EMBL" id="KB518472">
    <property type="protein sequence ID" value="EMP38825.1"/>
    <property type="molecule type" value="Genomic_DNA"/>
</dbReference>
<proteinExistence type="predicted"/>
<feature type="compositionally biased region" description="Basic and acidic residues" evidence="1">
    <location>
        <begin position="1"/>
        <end position="10"/>
    </location>
</feature>
<reference evidence="3" key="1">
    <citation type="journal article" date="2013" name="Nat. Genet.">
        <title>The draft genomes of soft-shell turtle and green sea turtle yield insights into the development and evolution of the turtle-specific body plan.</title>
        <authorList>
            <person name="Wang Z."/>
            <person name="Pascual-Anaya J."/>
            <person name="Zadissa A."/>
            <person name="Li W."/>
            <person name="Niimura Y."/>
            <person name="Huang Z."/>
            <person name="Li C."/>
            <person name="White S."/>
            <person name="Xiong Z."/>
            <person name="Fang D."/>
            <person name="Wang B."/>
            <person name="Ming Y."/>
            <person name="Chen Y."/>
            <person name="Zheng Y."/>
            <person name="Kuraku S."/>
            <person name="Pignatelli M."/>
            <person name="Herrero J."/>
            <person name="Beal K."/>
            <person name="Nozawa M."/>
            <person name="Li Q."/>
            <person name="Wang J."/>
            <person name="Zhang H."/>
            <person name="Yu L."/>
            <person name="Shigenobu S."/>
            <person name="Wang J."/>
            <person name="Liu J."/>
            <person name="Flicek P."/>
            <person name="Searle S."/>
            <person name="Wang J."/>
            <person name="Kuratani S."/>
            <person name="Yin Y."/>
            <person name="Aken B."/>
            <person name="Zhang G."/>
            <person name="Irie N."/>
        </authorList>
    </citation>
    <scope>NUCLEOTIDE SEQUENCE [LARGE SCALE GENOMIC DNA]</scope>
</reference>
<keyword evidence="3" id="KW-1185">Reference proteome</keyword>
<dbReference type="AlphaFoldDB" id="M7BSW7"/>
<evidence type="ECO:0000313" key="2">
    <source>
        <dbReference type="EMBL" id="EMP38825.1"/>
    </source>
</evidence>
<sequence>MSTLTGDRRCGNRCTGGQFSGSSEDPLNQLQSTLPSTPVLHRKKKRKSTLPSTPVLHRKKKRKGNWLFGERTIDASNMYICRHFRAVCYLITH</sequence>
<name>M7BSW7_CHEMY</name>
<feature type="compositionally biased region" description="Polar residues" evidence="1">
    <location>
        <begin position="15"/>
        <end position="36"/>
    </location>
</feature>
<evidence type="ECO:0000256" key="1">
    <source>
        <dbReference type="SAM" id="MobiDB-lite"/>
    </source>
</evidence>
<dbReference type="Proteomes" id="UP000031443">
    <property type="component" value="Unassembled WGS sequence"/>
</dbReference>
<protein>
    <submittedName>
        <fullName evidence="2">Uncharacterized protein</fullName>
    </submittedName>
</protein>
<evidence type="ECO:0000313" key="3">
    <source>
        <dbReference type="Proteomes" id="UP000031443"/>
    </source>
</evidence>
<accession>M7BSW7</accession>
<organism evidence="2 3">
    <name type="scientific">Chelonia mydas</name>
    <name type="common">Green sea-turtle</name>
    <name type="synonym">Chelonia agassizi</name>
    <dbReference type="NCBI Taxonomy" id="8469"/>
    <lineage>
        <taxon>Eukaryota</taxon>
        <taxon>Metazoa</taxon>
        <taxon>Chordata</taxon>
        <taxon>Craniata</taxon>
        <taxon>Vertebrata</taxon>
        <taxon>Euteleostomi</taxon>
        <taxon>Archelosauria</taxon>
        <taxon>Testudinata</taxon>
        <taxon>Testudines</taxon>
        <taxon>Cryptodira</taxon>
        <taxon>Durocryptodira</taxon>
        <taxon>Americhelydia</taxon>
        <taxon>Chelonioidea</taxon>
        <taxon>Cheloniidae</taxon>
        <taxon>Chelonia</taxon>
    </lineage>
</organism>